<sequence>MQSRSDTLTGMSAHETHPPLHLDSFEAPRTPAAVAALSLATQYHSPAILNHVVRSWLWAEAFAVIEGRQDIDHELLYVSAVLHDIGLAPEFDNVFRSYEEAGGHVAVALTRGAGWDERRGTRALEVIVRHNWPSVDPAVDVEGYLLEIATGLDISGARSDALPEPFLREVLEAHPRLDLATEFGSGVVDQAARKPHTAAHRLVEGGVVRKLEQNPLG</sequence>
<gene>
    <name evidence="3" type="ORF">RN50_00550</name>
</gene>
<dbReference type="CDD" id="cd00077">
    <property type="entry name" value="HDc"/>
    <property type="match status" value="1"/>
</dbReference>
<feature type="compositionally biased region" description="Polar residues" evidence="1">
    <location>
        <begin position="1"/>
        <end position="10"/>
    </location>
</feature>
<protein>
    <recommendedName>
        <fullName evidence="2">HD domain-containing protein</fullName>
    </recommendedName>
</protein>
<evidence type="ECO:0000313" key="3">
    <source>
        <dbReference type="EMBL" id="KJL25092.1"/>
    </source>
</evidence>
<organism evidence="3 4">
    <name type="scientific">Microbacterium foliorum</name>
    <dbReference type="NCBI Taxonomy" id="104336"/>
    <lineage>
        <taxon>Bacteria</taxon>
        <taxon>Bacillati</taxon>
        <taxon>Actinomycetota</taxon>
        <taxon>Actinomycetes</taxon>
        <taxon>Micrococcales</taxon>
        <taxon>Microbacteriaceae</taxon>
        <taxon>Microbacterium</taxon>
    </lineage>
</organism>
<reference evidence="3 4" key="1">
    <citation type="submission" date="2015-02" db="EMBL/GenBank/DDBJ databases">
        <title>Draft genome sequences of ten Microbacterium spp. with emphasis on heavy metal contaminated environments.</title>
        <authorList>
            <person name="Corretto E."/>
        </authorList>
    </citation>
    <scope>NUCLEOTIDE SEQUENCE [LARGE SCALE GENOMIC DNA]</scope>
    <source>
        <strain evidence="3 4">DSM 12966</strain>
    </source>
</reference>
<dbReference type="SUPFAM" id="SSF109604">
    <property type="entry name" value="HD-domain/PDEase-like"/>
    <property type="match status" value="1"/>
</dbReference>
<evidence type="ECO:0000259" key="2">
    <source>
        <dbReference type="Pfam" id="PF01966"/>
    </source>
</evidence>
<keyword evidence="4" id="KW-1185">Reference proteome</keyword>
<feature type="region of interest" description="Disordered" evidence="1">
    <location>
        <begin position="1"/>
        <end position="25"/>
    </location>
</feature>
<comment type="caution">
    <text evidence="3">The sequence shown here is derived from an EMBL/GenBank/DDBJ whole genome shotgun (WGS) entry which is preliminary data.</text>
</comment>
<dbReference type="InterPro" id="IPR003607">
    <property type="entry name" value="HD/PDEase_dom"/>
</dbReference>
<dbReference type="Gene3D" id="1.10.3210.10">
    <property type="entry name" value="Hypothetical protein af1432"/>
    <property type="match status" value="1"/>
</dbReference>
<dbReference type="EMBL" id="JYIU01000029">
    <property type="protein sequence ID" value="KJL25092.1"/>
    <property type="molecule type" value="Genomic_DNA"/>
</dbReference>
<dbReference type="AlphaFoldDB" id="A0A0F0KVZ9"/>
<feature type="compositionally biased region" description="Basic and acidic residues" evidence="1">
    <location>
        <begin position="14"/>
        <end position="25"/>
    </location>
</feature>
<proteinExistence type="predicted"/>
<dbReference type="InterPro" id="IPR006674">
    <property type="entry name" value="HD_domain"/>
</dbReference>
<feature type="domain" description="HD" evidence="2">
    <location>
        <begin position="49"/>
        <end position="133"/>
    </location>
</feature>
<name>A0A0F0KVZ9_9MICO</name>
<dbReference type="PATRIC" id="fig|104336.4.peg.572"/>
<evidence type="ECO:0000313" key="4">
    <source>
        <dbReference type="Proteomes" id="UP000033572"/>
    </source>
</evidence>
<accession>A0A0F0KVZ9</accession>
<dbReference type="Pfam" id="PF01966">
    <property type="entry name" value="HD"/>
    <property type="match status" value="1"/>
</dbReference>
<dbReference type="PANTHER" id="PTHR35569:SF1">
    <property type="entry name" value="CYANAMIDE HYDRATASE DDI2-RELATED"/>
    <property type="match status" value="1"/>
</dbReference>
<evidence type="ECO:0000256" key="1">
    <source>
        <dbReference type="SAM" id="MobiDB-lite"/>
    </source>
</evidence>
<dbReference type="Proteomes" id="UP000033572">
    <property type="component" value="Unassembled WGS sequence"/>
</dbReference>
<dbReference type="PANTHER" id="PTHR35569">
    <property type="entry name" value="CYANAMIDE HYDRATASE DDI2-RELATED"/>
    <property type="match status" value="1"/>
</dbReference>